<evidence type="ECO:0000256" key="5">
    <source>
        <dbReference type="ARBA" id="ARBA00022898"/>
    </source>
</evidence>
<sequence>MQILTKTELQNPGQICSSHKVFLHTDAAQAVGKIPLDVNEMKIDLMSISGHKIYGPKGVGAIYVRRRPRVRVEPIQSGGGQERGLRSGTVPTPLVVGLGAACELAQQEMEYDHKRTSLLADRLVTKIMAEIPDVVMNGDPTLRYPADYIPEVKLNTIFEMPVTVGPYGQSQPSCFDRVKMGFMMGFAVGMAAGALFGTFSCLRIGMRGRELMGGVSKTMMQSGGTFGTFMAIGMGIRC</sequence>
<keyword evidence="9" id="KW-1133">Transmembrane helix</keyword>
<comment type="caution">
    <text evidence="11">The sequence shown here is derived from an EMBL/GenBank/DDBJ whole genome shotgun (WGS) entry which is preliminary data.</text>
</comment>
<feature type="domain" description="Aminotransferase class V" evidence="10">
    <location>
        <begin position="8"/>
        <end position="140"/>
    </location>
</feature>
<evidence type="ECO:0000256" key="6">
    <source>
        <dbReference type="ARBA" id="ARBA00023004"/>
    </source>
</evidence>
<dbReference type="EMBL" id="JAIPUX010005289">
    <property type="protein sequence ID" value="KAH0619018.1"/>
    <property type="molecule type" value="Genomic_DNA"/>
</dbReference>
<comment type="cofactor">
    <cofactor evidence="1 8">
        <name>pyridoxal 5'-phosphate</name>
        <dbReference type="ChEBI" id="CHEBI:597326"/>
    </cofactor>
</comment>
<keyword evidence="7" id="KW-0411">Iron-sulfur</keyword>
<dbReference type="InterPro" id="IPR015422">
    <property type="entry name" value="PyrdxlP-dep_Trfase_small"/>
</dbReference>
<feature type="transmembrane region" description="Helical" evidence="9">
    <location>
        <begin position="180"/>
        <end position="202"/>
    </location>
</feature>
<evidence type="ECO:0000313" key="11">
    <source>
        <dbReference type="EMBL" id="KAH0619018.1"/>
    </source>
</evidence>
<keyword evidence="4" id="KW-0479">Metal-binding</keyword>
<dbReference type="InterPro" id="IPR015424">
    <property type="entry name" value="PyrdxlP-dep_Trfase"/>
</dbReference>
<proteinExistence type="inferred from homology"/>
<dbReference type="Gene3D" id="3.90.1150.10">
    <property type="entry name" value="Aspartate Aminotransferase, domain 1"/>
    <property type="match status" value="1"/>
</dbReference>
<evidence type="ECO:0000256" key="3">
    <source>
        <dbReference type="ARBA" id="ARBA00012239"/>
    </source>
</evidence>
<dbReference type="PANTHER" id="PTHR11601:SF34">
    <property type="entry name" value="CYSTEINE DESULFURASE"/>
    <property type="match status" value="1"/>
</dbReference>
<evidence type="ECO:0000256" key="1">
    <source>
        <dbReference type="ARBA" id="ARBA00001933"/>
    </source>
</evidence>
<evidence type="ECO:0000256" key="4">
    <source>
        <dbReference type="ARBA" id="ARBA00022723"/>
    </source>
</evidence>
<evidence type="ECO:0000256" key="8">
    <source>
        <dbReference type="RuleBase" id="RU004504"/>
    </source>
</evidence>
<protein>
    <recommendedName>
        <fullName evidence="3">cysteine desulfurase</fullName>
        <ecNumber evidence="3">2.8.1.7</ecNumber>
    </recommendedName>
</protein>
<accession>A0ABQ7SNV1</accession>
<dbReference type="InterPro" id="IPR020578">
    <property type="entry name" value="Aminotrans_V_PyrdxlP_BS"/>
</dbReference>
<dbReference type="Pfam" id="PF10247">
    <property type="entry name" value="Romo1"/>
    <property type="match status" value="1"/>
</dbReference>
<dbReference type="Pfam" id="PF00266">
    <property type="entry name" value="Aminotran_5"/>
    <property type="match status" value="1"/>
</dbReference>
<keyword evidence="12" id="KW-1185">Reference proteome</keyword>
<dbReference type="Gene3D" id="3.40.640.10">
    <property type="entry name" value="Type I PLP-dependent aspartate aminotransferase-like (Major domain)"/>
    <property type="match status" value="1"/>
</dbReference>
<reference evidence="11 12" key="1">
    <citation type="journal article" date="2022" name="Gigascience">
        <title>A chromosome-level genome assembly and annotation of the desert horned lizard, Phrynosoma platyrhinos, provides insight into chromosomal rearrangements among reptiles.</title>
        <authorList>
            <person name="Koochekian N."/>
            <person name="Ascanio A."/>
            <person name="Farleigh K."/>
            <person name="Card D.C."/>
            <person name="Schield D.R."/>
            <person name="Castoe T.A."/>
            <person name="Jezkova T."/>
        </authorList>
    </citation>
    <scope>NUCLEOTIDE SEQUENCE [LARGE SCALE GENOMIC DNA]</scope>
    <source>
        <strain evidence="11">NK-2021</strain>
    </source>
</reference>
<gene>
    <name evidence="11" type="ORF">JD844_018621</name>
</gene>
<dbReference type="Proteomes" id="UP000826234">
    <property type="component" value="Unassembled WGS sequence"/>
</dbReference>
<name>A0ABQ7SNV1_PHRPL</name>
<evidence type="ECO:0000313" key="12">
    <source>
        <dbReference type="Proteomes" id="UP000826234"/>
    </source>
</evidence>
<keyword evidence="9" id="KW-0472">Membrane</keyword>
<evidence type="ECO:0000256" key="7">
    <source>
        <dbReference type="ARBA" id="ARBA00023014"/>
    </source>
</evidence>
<keyword evidence="6" id="KW-0408">Iron</keyword>
<dbReference type="PROSITE" id="PS00595">
    <property type="entry name" value="AA_TRANSFER_CLASS_5"/>
    <property type="match status" value="1"/>
</dbReference>
<dbReference type="SUPFAM" id="SSF53383">
    <property type="entry name" value="PLP-dependent transferases"/>
    <property type="match status" value="1"/>
</dbReference>
<dbReference type="InterPro" id="IPR015421">
    <property type="entry name" value="PyrdxlP-dep_Trfase_major"/>
</dbReference>
<evidence type="ECO:0000256" key="9">
    <source>
        <dbReference type="SAM" id="Phobius"/>
    </source>
</evidence>
<dbReference type="InterPro" id="IPR018450">
    <property type="entry name" value="Romo1/Mgr2"/>
</dbReference>
<keyword evidence="5" id="KW-0663">Pyridoxal phosphate</keyword>
<evidence type="ECO:0000256" key="2">
    <source>
        <dbReference type="ARBA" id="ARBA00006490"/>
    </source>
</evidence>
<dbReference type="SMART" id="SM01378">
    <property type="entry name" value="Romo1"/>
    <property type="match status" value="1"/>
</dbReference>
<keyword evidence="9" id="KW-0812">Transmembrane</keyword>
<comment type="similarity">
    <text evidence="2">Belongs to the class-V pyridoxal-phosphate-dependent aminotransferase family. NifS/IscS subfamily.</text>
</comment>
<dbReference type="EC" id="2.8.1.7" evidence="3"/>
<evidence type="ECO:0000259" key="10">
    <source>
        <dbReference type="Pfam" id="PF00266"/>
    </source>
</evidence>
<organism evidence="11 12">
    <name type="scientific">Phrynosoma platyrhinos</name>
    <name type="common">Desert horned lizard</name>
    <dbReference type="NCBI Taxonomy" id="52577"/>
    <lineage>
        <taxon>Eukaryota</taxon>
        <taxon>Metazoa</taxon>
        <taxon>Chordata</taxon>
        <taxon>Craniata</taxon>
        <taxon>Vertebrata</taxon>
        <taxon>Euteleostomi</taxon>
        <taxon>Lepidosauria</taxon>
        <taxon>Squamata</taxon>
        <taxon>Bifurcata</taxon>
        <taxon>Unidentata</taxon>
        <taxon>Episquamata</taxon>
        <taxon>Toxicofera</taxon>
        <taxon>Iguania</taxon>
        <taxon>Phrynosomatidae</taxon>
        <taxon>Phrynosomatinae</taxon>
        <taxon>Phrynosoma</taxon>
    </lineage>
</organism>
<dbReference type="PANTHER" id="PTHR11601">
    <property type="entry name" value="CYSTEINE DESULFURYLASE FAMILY MEMBER"/>
    <property type="match status" value="1"/>
</dbReference>
<dbReference type="InterPro" id="IPR000192">
    <property type="entry name" value="Aminotrans_V_dom"/>
</dbReference>